<evidence type="ECO:0000313" key="1">
    <source>
        <dbReference type="EMBL" id="CAB3221488.1"/>
    </source>
</evidence>
<evidence type="ECO:0000313" key="2">
    <source>
        <dbReference type="Proteomes" id="UP000494256"/>
    </source>
</evidence>
<dbReference type="AlphaFoldDB" id="A0A8S0YPW5"/>
<dbReference type="EMBL" id="CADEBD010000045">
    <property type="protein sequence ID" value="CAB3221488.1"/>
    <property type="molecule type" value="Genomic_DNA"/>
</dbReference>
<proteinExistence type="predicted"/>
<protein>
    <submittedName>
        <fullName evidence="1">Uncharacterized protein</fullName>
    </submittedName>
</protein>
<comment type="caution">
    <text evidence="1">The sequence shown here is derived from an EMBL/GenBank/DDBJ whole genome shotgun (WGS) entry which is preliminary data.</text>
</comment>
<dbReference type="OrthoDB" id="2357150at2759"/>
<dbReference type="Proteomes" id="UP000494256">
    <property type="component" value="Unassembled WGS sequence"/>
</dbReference>
<accession>A0A8S0YPW5</accession>
<name>A0A8S0YPW5_ARCPL</name>
<gene>
    <name evidence="1" type="ORF">APLA_LOCUS854</name>
</gene>
<reference evidence="1 2" key="1">
    <citation type="submission" date="2020-04" db="EMBL/GenBank/DDBJ databases">
        <authorList>
            <person name="Wallbank WR R."/>
            <person name="Pardo Diaz C."/>
            <person name="Kozak K."/>
            <person name="Martin S."/>
            <person name="Jiggins C."/>
            <person name="Moest M."/>
            <person name="Warren A I."/>
            <person name="Byers J.R.P. K."/>
            <person name="Montejo-Kovacevich G."/>
            <person name="Yen C E."/>
        </authorList>
    </citation>
    <scope>NUCLEOTIDE SEQUENCE [LARGE SCALE GENOMIC DNA]</scope>
</reference>
<organism evidence="1 2">
    <name type="scientific">Arctia plantaginis</name>
    <name type="common">Wood tiger moth</name>
    <name type="synonym">Phalaena plantaginis</name>
    <dbReference type="NCBI Taxonomy" id="874455"/>
    <lineage>
        <taxon>Eukaryota</taxon>
        <taxon>Metazoa</taxon>
        <taxon>Ecdysozoa</taxon>
        <taxon>Arthropoda</taxon>
        <taxon>Hexapoda</taxon>
        <taxon>Insecta</taxon>
        <taxon>Pterygota</taxon>
        <taxon>Neoptera</taxon>
        <taxon>Endopterygota</taxon>
        <taxon>Lepidoptera</taxon>
        <taxon>Glossata</taxon>
        <taxon>Ditrysia</taxon>
        <taxon>Noctuoidea</taxon>
        <taxon>Erebidae</taxon>
        <taxon>Arctiinae</taxon>
        <taxon>Arctia</taxon>
    </lineage>
</organism>
<sequence length="72" mass="8348">MSAHNITRPFPLGESGDKFHMVMYFLTKCPEVFAMLNQEAVTVAKKLVGEFYSDHNWNFESQVFQEVYKILG</sequence>